<feature type="binding site" evidence="6">
    <location>
        <position position="170"/>
    </location>
    <ligand>
        <name>Mg(2+)</name>
        <dbReference type="ChEBI" id="CHEBI:18420"/>
        <label>1</label>
        <note>catalytic</note>
    </ligand>
</feature>
<dbReference type="GO" id="GO:0046872">
    <property type="term" value="F:metal ion binding"/>
    <property type="evidence" value="ECO:0007669"/>
    <property type="project" value="UniProtKB-KW"/>
</dbReference>
<keyword evidence="3 6" id="KW-0479">Metal-binding</keyword>
<dbReference type="EMBL" id="CAOQHR010000008">
    <property type="protein sequence ID" value="CAI6338625.1"/>
    <property type="molecule type" value="Genomic_DNA"/>
</dbReference>
<dbReference type="Pfam" id="PF00459">
    <property type="entry name" value="Inositol_P"/>
    <property type="match status" value="2"/>
</dbReference>
<evidence type="ECO:0000313" key="9">
    <source>
        <dbReference type="Proteomes" id="UP001152607"/>
    </source>
</evidence>
<dbReference type="InterPro" id="IPR051090">
    <property type="entry name" value="Inositol_monoP_superfamily"/>
</dbReference>
<evidence type="ECO:0008006" key="10">
    <source>
        <dbReference type="Google" id="ProtNLM"/>
    </source>
</evidence>
<evidence type="ECO:0000256" key="4">
    <source>
        <dbReference type="ARBA" id="ARBA00022801"/>
    </source>
</evidence>
<feature type="binding site" evidence="6">
    <location>
        <position position="75"/>
    </location>
    <ligand>
        <name>Mg(2+)</name>
        <dbReference type="ChEBI" id="CHEBI:18420"/>
        <label>1</label>
        <note>catalytic</note>
    </ligand>
</feature>
<feature type="compositionally biased region" description="Low complexity" evidence="7">
    <location>
        <begin position="109"/>
        <end position="136"/>
    </location>
</feature>
<dbReference type="InterPro" id="IPR020583">
    <property type="entry name" value="Inositol_monoP_metal-BS"/>
</dbReference>
<comment type="similarity">
    <text evidence="2">Belongs to the inositol monophosphatase superfamily.</text>
</comment>
<dbReference type="InterPro" id="IPR000760">
    <property type="entry name" value="Inositol_monophosphatase-like"/>
</dbReference>
<feature type="binding site" evidence="6">
    <location>
        <position position="337"/>
    </location>
    <ligand>
        <name>Mg(2+)</name>
        <dbReference type="ChEBI" id="CHEBI:18420"/>
        <label>1</label>
        <note>catalytic</note>
    </ligand>
</feature>
<gene>
    <name evidence="8" type="ORF">PDIGIT_LOCUS11755</name>
</gene>
<evidence type="ECO:0000256" key="1">
    <source>
        <dbReference type="ARBA" id="ARBA00001946"/>
    </source>
</evidence>
<feature type="region of interest" description="Disordered" evidence="7">
    <location>
        <begin position="104"/>
        <end position="140"/>
    </location>
</feature>
<dbReference type="Gene3D" id="3.40.190.80">
    <property type="match status" value="1"/>
</dbReference>
<evidence type="ECO:0000256" key="7">
    <source>
        <dbReference type="SAM" id="MobiDB-lite"/>
    </source>
</evidence>
<dbReference type="Proteomes" id="UP001152607">
    <property type="component" value="Unassembled WGS sequence"/>
</dbReference>
<keyword evidence="5 6" id="KW-0460">Magnesium</keyword>
<feature type="binding site" evidence="6">
    <location>
        <position position="173"/>
    </location>
    <ligand>
        <name>Mg(2+)</name>
        <dbReference type="ChEBI" id="CHEBI:18420"/>
        <label>1</label>
        <note>catalytic</note>
    </ligand>
</feature>
<proteinExistence type="inferred from homology"/>
<reference evidence="8" key="1">
    <citation type="submission" date="2023-01" db="EMBL/GenBank/DDBJ databases">
        <authorList>
            <person name="Van Ghelder C."/>
            <person name="Rancurel C."/>
        </authorList>
    </citation>
    <scope>NUCLEOTIDE SEQUENCE</scope>
    <source>
        <strain evidence="8">CNCM I-4278</strain>
    </source>
</reference>
<organism evidence="8 9">
    <name type="scientific">Periconia digitata</name>
    <dbReference type="NCBI Taxonomy" id="1303443"/>
    <lineage>
        <taxon>Eukaryota</taxon>
        <taxon>Fungi</taxon>
        <taxon>Dikarya</taxon>
        <taxon>Ascomycota</taxon>
        <taxon>Pezizomycotina</taxon>
        <taxon>Dothideomycetes</taxon>
        <taxon>Pleosporomycetidae</taxon>
        <taxon>Pleosporales</taxon>
        <taxon>Massarineae</taxon>
        <taxon>Periconiaceae</taxon>
        <taxon>Periconia</taxon>
    </lineage>
</organism>
<dbReference type="PANTHER" id="PTHR43200:SF2">
    <property type="entry name" value="3'(2'),5'-BISPHOSPHATE NUCLEOTIDASE"/>
    <property type="match status" value="1"/>
</dbReference>
<evidence type="ECO:0000256" key="6">
    <source>
        <dbReference type="PIRSR" id="PIRSR600760-2"/>
    </source>
</evidence>
<dbReference type="PANTHER" id="PTHR43200">
    <property type="entry name" value="PHOSPHATASE"/>
    <property type="match status" value="1"/>
</dbReference>
<evidence type="ECO:0000256" key="3">
    <source>
        <dbReference type="ARBA" id="ARBA00022723"/>
    </source>
</evidence>
<dbReference type="OrthoDB" id="411145at2759"/>
<keyword evidence="9" id="KW-1185">Reference proteome</keyword>
<accession>A0A9W4UMD2</accession>
<name>A0A9W4UMD2_9PLEO</name>
<dbReference type="GO" id="GO:0000103">
    <property type="term" value="P:sulfate assimilation"/>
    <property type="evidence" value="ECO:0007669"/>
    <property type="project" value="TreeGrafter"/>
</dbReference>
<dbReference type="SUPFAM" id="SSF56655">
    <property type="entry name" value="Carbohydrate phosphatase"/>
    <property type="match status" value="1"/>
</dbReference>
<evidence type="ECO:0000256" key="5">
    <source>
        <dbReference type="ARBA" id="ARBA00022842"/>
    </source>
</evidence>
<keyword evidence="4" id="KW-0378">Hydrolase</keyword>
<sequence>MADSEYEYAAEHSLALQTIHAASLLTKSVLKSLSNNVSAETKADDSPVTVADFAAQALIISALHAAYPDDAFLGEESADQLRSNPALADRVFALVQQQSARLGDVQQRASGPAAGTTASSASAAASSSSSLPSSSSNVPLTLPRSREQMLDLIDLGTGTQTKSGRVWVMDPVDGTATFMTGNQYAVCLCLLVDGVQKVAVIGCPNLAYRDADGGPRRIHEDDVDADGYGVVLSAVQGQGTHVRKMLADGLGEPTKVQHEQSNAATRDLTTLNFIDSAVGMTSLSQAEHREVAELLGAQWPGTVIWSQQMKYIALTLGATDVMLRLPKNKERFTCVWDHAGGNLLFREVGGIIKDIDGDDIDFGQGRLLTGERNFGMIAALSGIWDPVNRAVKDVLERRTK</sequence>
<dbReference type="AlphaFoldDB" id="A0A9W4UMD2"/>
<dbReference type="GO" id="GO:0008441">
    <property type="term" value="F:3'(2'),5'-bisphosphate nucleotidase activity"/>
    <property type="evidence" value="ECO:0007669"/>
    <property type="project" value="TreeGrafter"/>
</dbReference>
<evidence type="ECO:0000256" key="2">
    <source>
        <dbReference type="ARBA" id="ARBA00009759"/>
    </source>
</evidence>
<protein>
    <recommendedName>
        <fullName evidence="10">Carbohydrate phosphatase</fullName>
    </recommendedName>
</protein>
<comment type="caution">
    <text evidence="8">The sequence shown here is derived from an EMBL/GenBank/DDBJ whole genome shotgun (WGS) entry which is preliminary data.</text>
</comment>
<dbReference type="Gene3D" id="3.30.540.10">
    <property type="entry name" value="Fructose-1,6-Bisphosphatase, subunit A, domain 1"/>
    <property type="match status" value="1"/>
</dbReference>
<dbReference type="PROSITE" id="PS00629">
    <property type="entry name" value="IMP_1"/>
    <property type="match status" value="1"/>
</dbReference>
<evidence type="ECO:0000313" key="8">
    <source>
        <dbReference type="EMBL" id="CAI6338625.1"/>
    </source>
</evidence>
<comment type="cofactor">
    <cofactor evidence="1 6">
        <name>Mg(2+)</name>
        <dbReference type="ChEBI" id="CHEBI:18420"/>
    </cofactor>
</comment>